<gene>
    <name evidence="2" type="ORF">GQ607_001189</name>
</gene>
<keyword evidence="3" id="KW-1185">Reference proteome</keyword>
<evidence type="ECO:0000256" key="1">
    <source>
        <dbReference type="SAM" id="MobiDB-lite"/>
    </source>
</evidence>
<feature type="region of interest" description="Disordered" evidence="1">
    <location>
        <begin position="103"/>
        <end position="153"/>
    </location>
</feature>
<dbReference type="AlphaFoldDB" id="A0A8H3WUQ9"/>
<evidence type="ECO:0000313" key="3">
    <source>
        <dbReference type="Proteomes" id="UP000434172"/>
    </source>
</evidence>
<accession>A0A8H3WUQ9</accession>
<organism evidence="2 3">
    <name type="scientific">Colletotrichum asianum</name>
    <dbReference type="NCBI Taxonomy" id="702518"/>
    <lineage>
        <taxon>Eukaryota</taxon>
        <taxon>Fungi</taxon>
        <taxon>Dikarya</taxon>
        <taxon>Ascomycota</taxon>
        <taxon>Pezizomycotina</taxon>
        <taxon>Sordariomycetes</taxon>
        <taxon>Hypocreomycetidae</taxon>
        <taxon>Glomerellales</taxon>
        <taxon>Glomerellaceae</taxon>
        <taxon>Colletotrichum</taxon>
        <taxon>Colletotrichum gloeosporioides species complex</taxon>
    </lineage>
</organism>
<sequence>MLASLLLARTLLAFTSACLRLLFGVAIVAVAAAATAITSSQPAQLASRILTEEYSRNRDIHGREPGTSKKLDRVTVDPRLPASAGTSRPLQTLHLLLQRVPITNQTSTNKSKMPRNNNLDSRYLGVPTTGKSASVARPFARATRSPATKPQGT</sequence>
<name>A0A8H3WUQ9_9PEZI</name>
<proteinExistence type="predicted"/>
<evidence type="ECO:0000313" key="2">
    <source>
        <dbReference type="EMBL" id="KAF0331443.1"/>
    </source>
</evidence>
<dbReference type="EMBL" id="WOWK01000003">
    <property type="protein sequence ID" value="KAF0331443.1"/>
    <property type="molecule type" value="Genomic_DNA"/>
</dbReference>
<dbReference type="Proteomes" id="UP000434172">
    <property type="component" value="Unassembled WGS sequence"/>
</dbReference>
<reference evidence="2 3" key="1">
    <citation type="submission" date="2019-12" db="EMBL/GenBank/DDBJ databases">
        <title>A genome sequence resource for the geographically widespread anthracnose pathogen Colletotrichum asianum.</title>
        <authorList>
            <person name="Meng Y."/>
        </authorList>
    </citation>
    <scope>NUCLEOTIDE SEQUENCE [LARGE SCALE GENOMIC DNA]</scope>
    <source>
        <strain evidence="2 3">ICMP 18580</strain>
    </source>
</reference>
<protein>
    <submittedName>
        <fullName evidence="2">Uncharacterized protein</fullName>
    </submittedName>
</protein>
<comment type="caution">
    <text evidence="2">The sequence shown here is derived from an EMBL/GenBank/DDBJ whole genome shotgun (WGS) entry which is preliminary data.</text>
</comment>
<feature type="compositionally biased region" description="Polar residues" evidence="1">
    <location>
        <begin position="103"/>
        <end position="120"/>
    </location>
</feature>